<accession>A0A2P6N3L9</accession>
<feature type="compositionally biased region" description="Polar residues" evidence="1">
    <location>
        <begin position="97"/>
        <end position="109"/>
    </location>
</feature>
<dbReference type="EMBL" id="MDYQ01000217">
    <property type="protein sequence ID" value="PRP78557.1"/>
    <property type="molecule type" value="Genomic_DNA"/>
</dbReference>
<dbReference type="AlphaFoldDB" id="A0A2P6N3L9"/>
<reference evidence="2 3" key="1">
    <citation type="journal article" date="2018" name="Genome Biol. Evol.">
        <title>Multiple Roots of Fruiting Body Formation in Amoebozoa.</title>
        <authorList>
            <person name="Hillmann F."/>
            <person name="Forbes G."/>
            <person name="Novohradska S."/>
            <person name="Ferling I."/>
            <person name="Riege K."/>
            <person name="Groth M."/>
            <person name="Westermann M."/>
            <person name="Marz M."/>
            <person name="Spaller T."/>
            <person name="Winckler T."/>
            <person name="Schaap P."/>
            <person name="Glockner G."/>
        </authorList>
    </citation>
    <scope>NUCLEOTIDE SEQUENCE [LARGE SCALE GENOMIC DNA]</scope>
    <source>
        <strain evidence="2 3">Jena</strain>
    </source>
</reference>
<comment type="caution">
    <text evidence="2">The sequence shown here is derived from an EMBL/GenBank/DDBJ whole genome shotgun (WGS) entry which is preliminary data.</text>
</comment>
<keyword evidence="3" id="KW-1185">Reference proteome</keyword>
<name>A0A2P6N3L9_9EUKA</name>
<organism evidence="2 3">
    <name type="scientific">Planoprotostelium fungivorum</name>
    <dbReference type="NCBI Taxonomy" id="1890364"/>
    <lineage>
        <taxon>Eukaryota</taxon>
        <taxon>Amoebozoa</taxon>
        <taxon>Evosea</taxon>
        <taxon>Variosea</taxon>
        <taxon>Cavosteliida</taxon>
        <taxon>Cavosteliaceae</taxon>
        <taxon>Planoprotostelium</taxon>
    </lineage>
</organism>
<feature type="compositionally biased region" description="Polar residues" evidence="1">
    <location>
        <begin position="59"/>
        <end position="78"/>
    </location>
</feature>
<dbReference type="InParanoid" id="A0A2P6N3L9"/>
<evidence type="ECO:0000256" key="1">
    <source>
        <dbReference type="SAM" id="MobiDB-lite"/>
    </source>
</evidence>
<feature type="region of interest" description="Disordered" evidence="1">
    <location>
        <begin position="59"/>
        <end position="109"/>
    </location>
</feature>
<sequence>MTDEGLFDFDDVGQGSEFSSYLLNDDNGELYDMKDPTFPVDGDFKDFSWGEEFPLEDLTTSTSEANQLSPVSVQQQHLPVNDGNEQEEERERKQKRSLSVSNELYNNAGPSKMAYTTTARYMQRLNTPSMTGFALSPSPSSSYLLQNHTNMMIGSPLDNPLAMLSLTPPTSLVLPQASPASVFFGAEHETETNRLLEENLNVIQLMKSNVVSGKVTDNYELMIHFYNNLHQAQQLLSAAPISMPPLPIRLNTSFFSTQESKASSFAASVR</sequence>
<proteinExistence type="predicted"/>
<protein>
    <submittedName>
        <fullName evidence="2">Uncharacterized protein</fullName>
    </submittedName>
</protein>
<evidence type="ECO:0000313" key="2">
    <source>
        <dbReference type="EMBL" id="PRP78557.1"/>
    </source>
</evidence>
<gene>
    <name evidence="2" type="ORF">PROFUN_13614</name>
</gene>
<evidence type="ECO:0000313" key="3">
    <source>
        <dbReference type="Proteomes" id="UP000241769"/>
    </source>
</evidence>
<dbReference type="Proteomes" id="UP000241769">
    <property type="component" value="Unassembled WGS sequence"/>
</dbReference>